<comment type="similarity">
    <text evidence="1">Belongs to the NmrA-type oxidoreductase family.</text>
</comment>
<gene>
    <name evidence="4" type="ORF">B7463_g1351</name>
</gene>
<evidence type="ECO:0000313" key="5">
    <source>
        <dbReference type="Proteomes" id="UP000258309"/>
    </source>
</evidence>
<protein>
    <recommendedName>
        <fullName evidence="3">NmrA-like domain-containing protein</fullName>
    </recommendedName>
</protein>
<keyword evidence="2" id="KW-0521">NADP</keyword>
<feature type="non-terminal residue" evidence="4">
    <location>
        <position position="1"/>
    </location>
</feature>
<feature type="non-terminal residue" evidence="4">
    <location>
        <position position="315"/>
    </location>
</feature>
<dbReference type="Pfam" id="PF05368">
    <property type="entry name" value="NmrA"/>
    <property type="match status" value="1"/>
</dbReference>
<dbReference type="Proteomes" id="UP000258309">
    <property type="component" value="Unassembled WGS sequence"/>
</dbReference>
<dbReference type="PANTHER" id="PTHR42748:SF31">
    <property type="entry name" value="NMRA-LIKE DOMAIN-CONTAINING PROTEIN-RELATED"/>
    <property type="match status" value="1"/>
</dbReference>
<dbReference type="PANTHER" id="PTHR42748">
    <property type="entry name" value="NITROGEN METABOLITE REPRESSION PROTEIN NMRA FAMILY MEMBER"/>
    <property type="match status" value="1"/>
</dbReference>
<dbReference type="InterPro" id="IPR036291">
    <property type="entry name" value="NAD(P)-bd_dom_sf"/>
</dbReference>
<dbReference type="OrthoDB" id="300709at2759"/>
<organism evidence="4 5">
    <name type="scientific">Scytalidium lignicola</name>
    <name type="common">Hyphomycete</name>
    <dbReference type="NCBI Taxonomy" id="5539"/>
    <lineage>
        <taxon>Eukaryota</taxon>
        <taxon>Fungi</taxon>
        <taxon>Dikarya</taxon>
        <taxon>Ascomycota</taxon>
        <taxon>Pezizomycotina</taxon>
        <taxon>Leotiomycetes</taxon>
        <taxon>Leotiomycetes incertae sedis</taxon>
        <taxon>Scytalidium</taxon>
    </lineage>
</organism>
<dbReference type="SUPFAM" id="SSF51735">
    <property type="entry name" value="NAD(P)-binding Rossmann-fold domains"/>
    <property type="match status" value="1"/>
</dbReference>
<dbReference type="OMA" id="AHIEEYM"/>
<sequence>MSTKKVFVVFGATGTQGGSVINTFLSNNALLEQFTLRGITRDPLKPAAVALADKAVIVVKADMDDKASLREALKDAYAVFAVTNWQEYMDVNREIQHGKNIADICKEANVQHLIWSSLPYVSKISNGKLTKVIHFDSKGFIQEYIQSLGIPSTILYLGVFTTFILSLIQPVAAGSKSLKISIPIPSTAALPLLSANKDVGKYVASILQNRERFLGKEIYAADRDYSFDEIIKILRDDGGLDISFEQCSEEDYREGMAAMEFPEFLQEDMIQNGQFITEFGYFRKEKVEAGHEILTEPLQTFQEWVRKSELIASLK</sequence>
<dbReference type="InterPro" id="IPR008030">
    <property type="entry name" value="NmrA-like"/>
</dbReference>
<dbReference type="Gene3D" id="3.90.25.10">
    <property type="entry name" value="UDP-galactose 4-epimerase, domain 1"/>
    <property type="match status" value="1"/>
</dbReference>
<dbReference type="CDD" id="cd05251">
    <property type="entry name" value="NmrA_like_SDR_a"/>
    <property type="match status" value="1"/>
</dbReference>
<evidence type="ECO:0000256" key="1">
    <source>
        <dbReference type="ARBA" id="ARBA00006328"/>
    </source>
</evidence>
<proteinExistence type="inferred from homology"/>
<evidence type="ECO:0000259" key="3">
    <source>
        <dbReference type="Pfam" id="PF05368"/>
    </source>
</evidence>
<dbReference type="InterPro" id="IPR051164">
    <property type="entry name" value="NmrA-like_oxidored"/>
</dbReference>
<feature type="domain" description="NmrA-like" evidence="3">
    <location>
        <begin position="4"/>
        <end position="304"/>
    </location>
</feature>
<keyword evidence="5" id="KW-1185">Reference proteome</keyword>
<dbReference type="Gene3D" id="3.40.50.720">
    <property type="entry name" value="NAD(P)-binding Rossmann-like Domain"/>
    <property type="match status" value="1"/>
</dbReference>
<accession>A0A3E2HNL3</accession>
<dbReference type="GO" id="GO:0005634">
    <property type="term" value="C:nucleus"/>
    <property type="evidence" value="ECO:0007669"/>
    <property type="project" value="TreeGrafter"/>
</dbReference>
<evidence type="ECO:0000256" key="2">
    <source>
        <dbReference type="ARBA" id="ARBA00022857"/>
    </source>
</evidence>
<name>A0A3E2HNL3_SCYLI</name>
<dbReference type="AlphaFoldDB" id="A0A3E2HNL3"/>
<reference evidence="4 5" key="1">
    <citation type="submission" date="2018-05" db="EMBL/GenBank/DDBJ databases">
        <title>Draft genome sequence of Scytalidium lignicola DSM 105466, a ubiquitous saprotrophic fungus.</title>
        <authorList>
            <person name="Buettner E."/>
            <person name="Gebauer A.M."/>
            <person name="Hofrichter M."/>
            <person name="Liers C."/>
            <person name="Kellner H."/>
        </authorList>
    </citation>
    <scope>NUCLEOTIDE SEQUENCE [LARGE SCALE GENOMIC DNA]</scope>
    <source>
        <strain evidence="4 5">DSM 105466</strain>
    </source>
</reference>
<dbReference type="STRING" id="5539.A0A3E2HNL3"/>
<dbReference type="EMBL" id="NCSJ02000014">
    <property type="protein sequence ID" value="RFU34975.1"/>
    <property type="molecule type" value="Genomic_DNA"/>
</dbReference>
<evidence type="ECO:0000313" key="4">
    <source>
        <dbReference type="EMBL" id="RFU34975.1"/>
    </source>
</evidence>
<comment type="caution">
    <text evidence="4">The sequence shown here is derived from an EMBL/GenBank/DDBJ whole genome shotgun (WGS) entry which is preliminary data.</text>
</comment>